<dbReference type="RefSeq" id="WP_147139104.1">
    <property type="nucleotide sequence ID" value="NZ_BAABIJ010000002.1"/>
</dbReference>
<dbReference type="OrthoDB" id="9796019at2"/>
<evidence type="ECO:0000256" key="3">
    <source>
        <dbReference type="ARBA" id="ARBA00023163"/>
    </source>
</evidence>
<dbReference type="SUPFAM" id="SSF48498">
    <property type="entry name" value="Tetracyclin repressor-like, C-terminal domain"/>
    <property type="match status" value="1"/>
</dbReference>
<dbReference type="Gene3D" id="1.10.357.10">
    <property type="entry name" value="Tetracycline Repressor, domain 2"/>
    <property type="match status" value="1"/>
</dbReference>
<dbReference type="Pfam" id="PF16859">
    <property type="entry name" value="TetR_C_11"/>
    <property type="match status" value="1"/>
</dbReference>
<dbReference type="PANTHER" id="PTHR30055">
    <property type="entry name" value="HTH-TYPE TRANSCRIPTIONAL REGULATOR RUTR"/>
    <property type="match status" value="1"/>
</dbReference>
<sequence>MTTPNGPGRPRDPAVDAAILRAAVELLIERGVPGAGIEQIAQRAGVAKVSVYRRWKSKSALLAHAVESLREEIPDVESTGRPAGELPVTIDELLPRWGALLTDPRYRLLTARLVGAGPEHPELLAAYREHHVLPRRRRSTAMLAGAVAAGLLPEDTDVEMLVDMISGAVIQYLLMEPTEPDAAEIEDYLRRLLTQAGLYRRP</sequence>
<evidence type="ECO:0000256" key="2">
    <source>
        <dbReference type="ARBA" id="ARBA00023125"/>
    </source>
</evidence>
<proteinExistence type="predicted"/>
<dbReference type="InterPro" id="IPR011075">
    <property type="entry name" value="TetR_C"/>
</dbReference>
<evidence type="ECO:0000259" key="5">
    <source>
        <dbReference type="PROSITE" id="PS50977"/>
    </source>
</evidence>
<dbReference type="AlphaFoldDB" id="A0A562V2R5"/>
<accession>A0A562V2R5</accession>
<keyword evidence="7" id="KW-1185">Reference proteome</keyword>
<dbReference type="SUPFAM" id="SSF46689">
    <property type="entry name" value="Homeodomain-like"/>
    <property type="match status" value="1"/>
</dbReference>
<comment type="caution">
    <text evidence="6">The sequence shown here is derived from an EMBL/GenBank/DDBJ whole genome shotgun (WGS) entry which is preliminary data.</text>
</comment>
<dbReference type="Proteomes" id="UP000321617">
    <property type="component" value="Unassembled WGS sequence"/>
</dbReference>
<dbReference type="GO" id="GO:0003700">
    <property type="term" value="F:DNA-binding transcription factor activity"/>
    <property type="evidence" value="ECO:0007669"/>
    <property type="project" value="TreeGrafter"/>
</dbReference>
<protein>
    <submittedName>
        <fullName evidence="6">TetR family transcriptional regulator</fullName>
    </submittedName>
</protein>
<dbReference type="GO" id="GO:0000976">
    <property type="term" value="F:transcription cis-regulatory region binding"/>
    <property type="evidence" value="ECO:0007669"/>
    <property type="project" value="TreeGrafter"/>
</dbReference>
<dbReference type="Pfam" id="PF00440">
    <property type="entry name" value="TetR_N"/>
    <property type="match status" value="1"/>
</dbReference>
<dbReference type="PANTHER" id="PTHR30055:SF148">
    <property type="entry name" value="TETR-FAMILY TRANSCRIPTIONAL REGULATOR"/>
    <property type="match status" value="1"/>
</dbReference>
<name>A0A562V2R5_9ACTN</name>
<feature type="domain" description="HTH tetR-type" evidence="5">
    <location>
        <begin position="13"/>
        <end position="73"/>
    </location>
</feature>
<keyword evidence="3" id="KW-0804">Transcription</keyword>
<dbReference type="InterPro" id="IPR036271">
    <property type="entry name" value="Tet_transcr_reg_TetR-rel_C_sf"/>
</dbReference>
<gene>
    <name evidence="6" type="ORF">LX16_2941</name>
</gene>
<dbReference type="PROSITE" id="PS50977">
    <property type="entry name" value="HTH_TETR_2"/>
    <property type="match status" value="1"/>
</dbReference>
<dbReference type="PRINTS" id="PR00455">
    <property type="entry name" value="HTHTETR"/>
</dbReference>
<evidence type="ECO:0000256" key="4">
    <source>
        <dbReference type="PROSITE-ProRule" id="PRU00335"/>
    </source>
</evidence>
<reference evidence="6 7" key="1">
    <citation type="journal article" date="2013" name="Stand. Genomic Sci.">
        <title>Genomic Encyclopedia of Type Strains, Phase I: The one thousand microbial genomes (KMG-I) project.</title>
        <authorList>
            <person name="Kyrpides N.C."/>
            <person name="Woyke T."/>
            <person name="Eisen J.A."/>
            <person name="Garrity G."/>
            <person name="Lilburn T.G."/>
            <person name="Beck B.J."/>
            <person name="Whitman W.B."/>
            <person name="Hugenholtz P."/>
            <person name="Klenk H.P."/>
        </authorList>
    </citation>
    <scope>NUCLEOTIDE SEQUENCE [LARGE SCALE GENOMIC DNA]</scope>
    <source>
        <strain evidence="6 7">DSM 45044</strain>
    </source>
</reference>
<keyword evidence="1" id="KW-0805">Transcription regulation</keyword>
<dbReference type="EMBL" id="VLLL01000006">
    <property type="protein sequence ID" value="TWJ12186.1"/>
    <property type="molecule type" value="Genomic_DNA"/>
</dbReference>
<evidence type="ECO:0000313" key="6">
    <source>
        <dbReference type="EMBL" id="TWJ12186.1"/>
    </source>
</evidence>
<feature type="DNA-binding region" description="H-T-H motif" evidence="4">
    <location>
        <begin position="36"/>
        <end position="55"/>
    </location>
</feature>
<evidence type="ECO:0000313" key="7">
    <source>
        <dbReference type="Proteomes" id="UP000321617"/>
    </source>
</evidence>
<evidence type="ECO:0000256" key="1">
    <source>
        <dbReference type="ARBA" id="ARBA00023015"/>
    </source>
</evidence>
<dbReference type="Gene3D" id="1.10.10.60">
    <property type="entry name" value="Homeodomain-like"/>
    <property type="match status" value="1"/>
</dbReference>
<dbReference type="InterPro" id="IPR009057">
    <property type="entry name" value="Homeodomain-like_sf"/>
</dbReference>
<dbReference type="InterPro" id="IPR001647">
    <property type="entry name" value="HTH_TetR"/>
</dbReference>
<keyword evidence="2 4" id="KW-0238">DNA-binding</keyword>
<dbReference type="InterPro" id="IPR050109">
    <property type="entry name" value="HTH-type_TetR-like_transc_reg"/>
</dbReference>
<organism evidence="6 7">
    <name type="scientific">Stackebrandtia albiflava</name>
    <dbReference type="NCBI Taxonomy" id="406432"/>
    <lineage>
        <taxon>Bacteria</taxon>
        <taxon>Bacillati</taxon>
        <taxon>Actinomycetota</taxon>
        <taxon>Actinomycetes</taxon>
        <taxon>Glycomycetales</taxon>
        <taxon>Glycomycetaceae</taxon>
        <taxon>Stackebrandtia</taxon>
    </lineage>
</organism>